<dbReference type="PANTHER" id="PTHR11008">
    <property type="entry name" value="PROTEIN TAKEOUT-LIKE PROTEIN"/>
    <property type="match status" value="1"/>
</dbReference>
<accession>A0A8S3Y5Q7</accession>
<evidence type="ECO:0000313" key="2">
    <source>
        <dbReference type="EMBL" id="CAG5051289.1"/>
    </source>
</evidence>
<gene>
    <name evidence="2" type="ORF">PAPOLLO_LOCUS25010</name>
</gene>
<keyword evidence="1" id="KW-0732">Signal</keyword>
<feature type="signal peptide" evidence="1">
    <location>
        <begin position="1"/>
        <end position="17"/>
    </location>
</feature>
<protein>
    <submittedName>
        <fullName evidence="2">(apollo) hypothetical protein</fullName>
    </submittedName>
</protein>
<evidence type="ECO:0000313" key="3">
    <source>
        <dbReference type="Proteomes" id="UP000691718"/>
    </source>
</evidence>
<keyword evidence="3" id="KW-1185">Reference proteome</keyword>
<organism evidence="2 3">
    <name type="scientific">Parnassius apollo</name>
    <name type="common">Apollo butterfly</name>
    <name type="synonym">Papilio apollo</name>
    <dbReference type="NCBI Taxonomy" id="110799"/>
    <lineage>
        <taxon>Eukaryota</taxon>
        <taxon>Metazoa</taxon>
        <taxon>Ecdysozoa</taxon>
        <taxon>Arthropoda</taxon>
        <taxon>Hexapoda</taxon>
        <taxon>Insecta</taxon>
        <taxon>Pterygota</taxon>
        <taxon>Neoptera</taxon>
        <taxon>Endopterygota</taxon>
        <taxon>Lepidoptera</taxon>
        <taxon>Glossata</taxon>
        <taxon>Ditrysia</taxon>
        <taxon>Papilionoidea</taxon>
        <taxon>Papilionidae</taxon>
        <taxon>Parnassiinae</taxon>
        <taxon>Parnassini</taxon>
        <taxon>Parnassius</taxon>
        <taxon>Parnassius</taxon>
    </lineage>
</organism>
<dbReference type="AlphaFoldDB" id="A0A8S3Y5Q7"/>
<feature type="chain" id="PRO_5035852690" evidence="1">
    <location>
        <begin position="18"/>
        <end position="223"/>
    </location>
</feature>
<dbReference type="Proteomes" id="UP000691718">
    <property type="component" value="Unassembled WGS sequence"/>
</dbReference>
<dbReference type="PANTHER" id="PTHR11008:SF9">
    <property type="entry name" value="PROTEIN TAKEOUT-LIKE PROTEIN"/>
    <property type="match status" value="1"/>
</dbReference>
<proteinExistence type="predicted"/>
<dbReference type="InterPro" id="IPR010562">
    <property type="entry name" value="Haemolymph_juvenile_hormone-bd"/>
</dbReference>
<name>A0A8S3Y5Q7_PARAO</name>
<sequence length="223" mass="25842">MSYYMWIILLFTVAINGRIIPRNSFEKNILRFLTKWQADMLTIPSLESLKIPPVEYDYQGRKGFKMDYSIGEMKLTGLNQFLIETIAASEKNLEVSLTLLFPVLTLRSEHYKLNGWAYYIYPLRGSGKMNLVFRNSIITAKVRFTSNGGGTRIQDFLFNFDVKQLEADLQNSSWPINALLKTEGAQILEEYYSTIYEALWDYVVPTVNDYLLKVPPSRLLNSF</sequence>
<dbReference type="EMBL" id="CAJQZP010001492">
    <property type="protein sequence ID" value="CAG5051289.1"/>
    <property type="molecule type" value="Genomic_DNA"/>
</dbReference>
<dbReference type="OrthoDB" id="7171891at2759"/>
<evidence type="ECO:0000256" key="1">
    <source>
        <dbReference type="SAM" id="SignalP"/>
    </source>
</evidence>
<reference evidence="2" key="1">
    <citation type="submission" date="2021-04" db="EMBL/GenBank/DDBJ databases">
        <authorList>
            <person name="Tunstrom K."/>
        </authorList>
    </citation>
    <scope>NUCLEOTIDE SEQUENCE</scope>
</reference>
<dbReference type="Pfam" id="PF06585">
    <property type="entry name" value="JHBP"/>
    <property type="match status" value="1"/>
</dbReference>
<comment type="caution">
    <text evidence="2">The sequence shown here is derived from an EMBL/GenBank/DDBJ whole genome shotgun (WGS) entry which is preliminary data.</text>
</comment>